<dbReference type="InterPro" id="IPR013087">
    <property type="entry name" value="Znf_C2H2_type"/>
</dbReference>
<keyword evidence="1" id="KW-0479">Metal-binding</keyword>
<keyword evidence="2 4" id="KW-0863">Zinc-finger</keyword>
<dbReference type="GO" id="GO:0008270">
    <property type="term" value="F:zinc ion binding"/>
    <property type="evidence" value="ECO:0007669"/>
    <property type="project" value="UniProtKB-KW"/>
</dbReference>
<feature type="domain" description="C2H2-type" evidence="6">
    <location>
        <begin position="298"/>
        <end position="325"/>
    </location>
</feature>
<feature type="region of interest" description="Disordered" evidence="5">
    <location>
        <begin position="94"/>
        <end position="165"/>
    </location>
</feature>
<proteinExistence type="predicted"/>
<dbReference type="PANTHER" id="PTHR23235:SF139">
    <property type="entry name" value="HUCKEBEIN"/>
    <property type="match status" value="1"/>
</dbReference>
<dbReference type="PANTHER" id="PTHR23235">
    <property type="entry name" value="KRUEPPEL-LIKE TRANSCRIPTION FACTOR"/>
    <property type="match status" value="1"/>
</dbReference>
<dbReference type="PROSITE" id="PS50157">
    <property type="entry name" value="ZINC_FINGER_C2H2_2"/>
    <property type="match status" value="3"/>
</dbReference>
<feature type="domain" description="C2H2-type" evidence="6">
    <location>
        <begin position="356"/>
        <end position="383"/>
    </location>
</feature>
<dbReference type="Gene3D" id="3.30.160.60">
    <property type="entry name" value="Classic Zinc Finger"/>
    <property type="match status" value="3"/>
</dbReference>
<evidence type="ECO:0000256" key="4">
    <source>
        <dbReference type="PROSITE-ProRule" id="PRU00042"/>
    </source>
</evidence>
<evidence type="ECO:0000259" key="6">
    <source>
        <dbReference type="PROSITE" id="PS50157"/>
    </source>
</evidence>
<feature type="compositionally biased region" description="Polar residues" evidence="5">
    <location>
        <begin position="117"/>
        <end position="132"/>
    </location>
</feature>
<dbReference type="GO" id="GO:0000978">
    <property type="term" value="F:RNA polymerase II cis-regulatory region sequence-specific DNA binding"/>
    <property type="evidence" value="ECO:0007669"/>
    <property type="project" value="TreeGrafter"/>
</dbReference>
<feature type="compositionally biased region" description="Basic and acidic residues" evidence="5">
    <location>
        <begin position="133"/>
        <end position="146"/>
    </location>
</feature>
<accession>A0A034WFP1</accession>
<evidence type="ECO:0000256" key="2">
    <source>
        <dbReference type="ARBA" id="ARBA00022771"/>
    </source>
</evidence>
<feature type="domain" description="C2H2-type" evidence="6">
    <location>
        <begin position="326"/>
        <end position="355"/>
    </location>
</feature>
<evidence type="ECO:0000313" key="7">
    <source>
        <dbReference type="EMBL" id="JAC52588.1"/>
    </source>
</evidence>
<dbReference type="FunFam" id="3.30.160.60:FF:000257">
    <property type="entry name" value="ZXD family zinc finger C"/>
    <property type="match status" value="1"/>
</dbReference>
<organism evidence="7">
    <name type="scientific">Bactrocera dorsalis</name>
    <name type="common">Oriental fruit fly</name>
    <name type="synonym">Dacus dorsalis</name>
    <dbReference type="NCBI Taxonomy" id="27457"/>
    <lineage>
        <taxon>Eukaryota</taxon>
        <taxon>Metazoa</taxon>
        <taxon>Ecdysozoa</taxon>
        <taxon>Arthropoda</taxon>
        <taxon>Hexapoda</taxon>
        <taxon>Insecta</taxon>
        <taxon>Pterygota</taxon>
        <taxon>Neoptera</taxon>
        <taxon>Endopterygota</taxon>
        <taxon>Diptera</taxon>
        <taxon>Brachycera</taxon>
        <taxon>Muscomorpha</taxon>
        <taxon>Tephritoidea</taxon>
        <taxon>Tephritidae</taxon>
        <taxon>Bactrocera</taxon>
        <taxon>Bactrocera</taxon>
    </lineage>
</organism>
<dbReference type="SUPFAM" id="SSF57667">
    <property type="entry name" value="beta-beta-alpha zinc fingers"/>
    <property type="match status" value="2"/>
</dbReference>
<evidence type="ECO:0000256" key="5">
    <source>
        <dbReference type="SAM" id="MobiDB-lite"/>
    </source>
</evidence>
<dbReference type="PROSITE" id="PS00028">
    <property type="entry name" value="ZINC_FINGER_C2H2_1"/>
    <property type="match status" value="3"/>
</dbReference>
<feature type="compositionally biased region" description="Acidic residues" evidence="5">
    <location>
        <begin position="94"/>
        <end position="112"/>
    </location>
</feature>
<dbReference type="FunFam" id="3.30.160.60:FF:002115">
    <property type="entry name" value="Krueppel-like factor 15"/>
    <property type="match status" value="1"/>
</dbReference>
<keyword evidence="3" id="KW-0862">Zinc</keyword>
<dbReference type="GO" id="GO:0000981">
    <property type="term" value="F:DNA-binding transcription factor activity, RNA polymerase II-specific"/>
    <property type="evidence" value="ECO:0007669"/>
    <property type="project" value="TreeGrafter"/>
</dbReference>
<gene>
    <name evidence="7" type="primary">KLF15</name>
</gene>
<protein>
    <submittedName>
        <fullName evidence="7">Krueppel-like factor 15</fullName>
    </submittedName>
</protein>
<evidence type="ECO:0000256" key="3">
    <source>
        <dbReference type="ARBA" id="ARBA00022833"/>
    </source>
</evidence>
<sequence length="400" mass="44382">MSSLKIPYPPHTYSRLFRPWDTTQLTTPPAPAAVQEADQAPAHPQDERVVVIGEEVNNPSEAENLSVSGKSTPISTATSEANIKVEFLKAEDVTTDMEQSDSDDEELEVADDDGMHTSRTSECASSQSNFSHLSEDNESLEHEQRTAEGNGFMSESSQFPNIATRPPTDHVYGMQLPRRHTMPSLHFPGTRHKFDVHQNPLHLLPHNVMPTIVPTPATMWSAAPTFSASNHLSSALSSTNIPTNTSAAVAIAAAATAPGYAGMDPYGLGLVEQEYVRIMAEEAHLKAINARKQRPKKFKCPHCDVAFSNNGQLKGHIRIHTGERPFKCDVESCGKTFTRNEELTRHKRIHTGLRPYPCSACGKKFGRRDHLKKHMKTHMPQERQMGSAIFVPMFPYLYGY</sequence>
<name>A0A034WFP1_BACDO</name>
<dbReference type="FunFam" id="3.30.160.60:FF:001488">
    <property type="entry name" value="Krueppel-like factor 15"/>
    <property type="match status" value="1"/>
</dbReference>
<reference evidence="7" key="1">
    <citation type="journal article" date="2014" name="BMC Genomics">
        <title>Characterizing the developmental transcriptome of the oriental fruit fly, Bactrocera dorsalis (Diptera: Tephritidae) through comparative genomic analysis with Drosophila melanogaster utilizing modENCODE datasets.</title>
        <authorList>
            <person name="Geib S.M."/>
            <person name="Calla B."/>
            <person name="Hall B."/>
            <person name="Hou S."/>
            <person name="Manoukis N.C."/>
        </authorList>
    </citation>
    <scope>NUCLEOTIDE SEQUENCE</scope>
    <source>
        <strain evidence="7">Punador</strain>
    </source>
</reference>
<dbReference type="OrthoDB" id="8922241at2759"/>
<dbReference type="InterPro" id="IPR036236">
    <property type="entry name" value="Znf_C2H2_sf"/>
</dbReference>
<dbReference type="AlphaFoldDB" id="A0A034WFP1"/>
<dbReference type="EMBL" id="GAKP01006364">
    <property type="protein sequence ID" value="JAC52588.1"/>
    <property type="molecule type" value="Transcribed_RNA"/>
</dbReference>
<feature type="region of interest" description="Disordered" evidence="5">
    <location>
        <begin position="1"/>
        <end position="45"/>
    </location>
</feature>
<dbReference type="Pfam" id="PF00096">
    <property type="entry name" value="zf-C2H2"/>
    <property type="match status" value="3"/>
</dbReference>
<evidence type="ECO:0000256" key="1">
    <source>
        <dbReference type="ARBA" id="ARBA00022723"/>
    </source>
</evidence>
<dbReference type="SMART" id="SM00355">
    <property type="entry name" value="ZnF_C2H2"/>
    <property type="match status" value="3"/>
</dbReference>